<evidence type="ECO:0000256" key="2">
    <source>
        <dbReference type="ARBA" id="ARBA00001933"/>
    </source>
</evidence>
<evidence type="ECO:0000259" key="9">
    <source>
        <dbReference type="Pfam" id="PF00291"/>
    </source>
</evidence>
<accession>A0A6B1D744</accession>
<evidence type="ECO:0000256" key="5">
    <source>
        <dbReference type="ARBA" id="ARBA00022898"/>
    </source>
</evidence>
<dbReference type="InterPro" id="IPR036052">
    <property type="entry name" value="TrpB-like_PALP_sf"/>
</dbReference>
<comment type="cofactor">
    <cofactor evidence="2">
        <name>pyridoxal 5'-phosphate</name>
        <dbReference type="ChEBI" id="CHEBI:597326"/>
    </cofactor>
</comment>
<evidence type="ECO:0000256" key="4">
    <source>
        <dbReference type="ARBA" id="ARBA00012096"/>
    </source>
</evidence>
<sequence>MNNDVLNDLEIPTLEEIRATRARIDPYILRTPVWHWQSKAVDGVLGADTEVWLKLELFQRTGTFKPRGAVNDILQLDRAARERGLTAVSAGNHAIAVAYAARIFDISAKVVMPASAPKFRVDKARSYGAEVVLVADVYEGFAEVERIQQEEGRSFVHPFEGSTIVTGQATVGLEVCEDAPPLDMLIVPVGGGGLAAGISAAAKQLQPDCAVFGVEPEGADAMHRSFAAGRPESIERVETIATSLGAPGTQSYSFGLCRHLLEDVVLVSDEEMLDGMRLLFHEMKLAVEPACAASTAALFGPLREKAKGKRVGLILCGSNIGVDTFVELIGQGG</sequence>
<dbReference type="GO" id="GO:0006567">
    <property type="term" value="P:L-threonine catabolic process"/>
    <property type="evidence" value="ECO:0007669"/>
    <property type="project" value="TreeGrafter"/>
</dbReference>
<feature type="domain" description="Tryptophan synthase beta chain-like PALP" evidence="9">
    <location>
        <begin position="25"/>
        <end position="317"/>
    </location>
</feature>
<comment type="similarity">
    <text evidence="3">Belongs to the serine/threonine dehydratase family.</text>
</comment>
<dbReference type="GO" id="GO:0003941">
    <property type="term" value="F:L-serine ammonia-lyase activity"/>
    <property type="evidence" value="ECO:0007669"/>
    <property type="project" value="TreeGrafter"/>
</dbReference>
<comment type="function">
    <text evidence="7">Catalyzes the anaerobic formation of alpha-ketobutyrate and ammonia from threonine in a two-step reaction. The first step involved a dehydration of threonine and a production of enamine intermediates (aminocrotonate), which tautomerizes to its imine form (iminobutyrate). Both intermediates are unstable and short-lived. The second step is the nonenzymatic hydrolysis of the enamine/imine intermediates to form 2-ketobutyrate and free ammonia. In the low water environment of the cell, the second step is accelerated by RidA.</text>
</comment>
<reference evidence="10" key="1">
    <citation type="submission" date="2019-09" db="EMBL/GenBank/DDBJ databases">
        <title>Characterisation of the sponge microbiome using genome-centric metagenomics.</title>
        <authorList>
            <person name="Engelberts J.P."/>
            <person name="Robbins S.J."/>
            <person name="De Goeij J.M."/>
            <person name="Aranda M."/>
            <person name="Bell S.C."/>
            <person name="Webster N.S."/>
        </authorList>
    </citation>
    <scope>NUCLEOTIDE SEQUENCE</scope>
    <source>
        <strain evidence="10">SB0661_bin_32</strain>
    </source>
</reference>
<protein>
    <recommendedName>
        <fullName evidence="4">threonine ammonia-lyase</fullName>
        <ecNumber evidence="4">4.3.1.19</ecNumber>
    </recommendedName>
    <alternativeName>
        <fullName evidence="8">Threonine deaminase</fullName>
    </alternativeName>
</protein>
<evidence type="ECO:0000313" key="10">
    <source>
        <dbReference type="EMBL" id="MYC95810.1"/>
    </source>
</evidence>
<evidence type="ECO:0000256" key="6">
    <source>
        <dbReference type="ARBA" id="ARBA00023239"/>
    </source>
</evidence>
<dbReference type="SUPFAM" id="SSF53686">
    <property type="entry name" value="Tryptophan synthase beta subunit-like PLP-dependent enzymes"/>
    <property type="match status" value="1"/>
</dbReference>
<dbReference type="PANTHER" id="PTHR48078:SF6">
    <property type="entry name" value="L-THREONINE DEHYDRATASE CATABOLIC TDCB"/>
    <property type="match status" value="1"/>
</dbReference>
<dbReference type="GO" id="GO:0009097">
    <property type="term" value="P:isoleucine biosynthetic process"/>
    <property type="evidence" value="ECO:0007669"/>
    <property type="project" value="TreeGrafter"/>
</dbReference>
<gene>
    <name evidence="10" type="ORF">F4X14_12670</name>
</gene>
<comment type="caution">
    <text evidence="10">The sequence shown here is derived from an EMBL/GenBank/DDBJ whole genome shotgun (WGS) entry which is preliminary data.</text>
</comment>
<evidence type="ECO:0000256" key="8">
    <source>
        <dbReference type="ARBA" id="ARBA00031427"/>
    </source>
</evidence>
<dbReference type="CDD" id="cd01562">
    <property type="entry name" value="Thr-dehyd"/>
    <property type="match status" value="1"/>
</dbReference>
<dbReference type="EC" id="4.3.1.19" evidence="4"/>
<dbReference type="Gene3D" id="3.40.50.1100">
    <property type="match status" value="2"/>
</dbReference>
<dbReference type="InterPro" id="IPR001926">
    <property type="entry name" value="TrpB-like_PALP"/>
</dbReference>
<dbReference type="FunFam" id="3.40.50.1100:FF:000005">
    <property type="entry name" value="Threonine dehydratase catabolic"/>
    <property type="match status" value="1"/>
</dbReference>
<dbReference type="Pfam" id="PF00291">
    <property type="entry name" value="PALP"/>
    <property type="match status" value="1"/>
</dbReference>
<evidence type="ECO:0000256" key="7">
    <source>
        <dbReference type="ARBA" id="ARBA00025527"/>
    </source>
</evidence>
<dbReference type="AlphaFoldDB" id="A0A6B1D744"/>
<comment type="catalytic activity">
    <reaction evidence="1">
        <text>L-threonine = 2-oxobutanoate + NH4(+)</text>
        <dbReference type="Rhea" id="RHEA:22108"/>
        <dbReference type="ChEBI" id="CHEBI:16763"/>
        <dbReference type="ChEBI" id="CHEBI:28938"/>
        <dbReference type="ChEBI" id="CHEBI:57926"/>
        <dbReference type="EC" id="4.3.1.19"/>
    </reaction>
</comment>
<dbReference type="InterPro" id="IPR050147">
    <property type="entry name" value="Ser/Thr_Dehydratase"/>
</dbReference>
<dbReference type="GO" id="GO:0006565">
    <property type="term" value="P:L-serine catabolic process"/>
    <property type="evidence" value="ECO:0007669"/>
    <property type="project" value="TreeGrafter"/>
</dbReference>
<dbReference type="GO" id="GO:0004794">
    <property type="term" value="F:threonine deaminase activity"/>
    <property type="evidence" value="ECO:0007669"/>
    <property type="project" value="UniProtKB-EC"/>
</dbReference>
<evidence type="ECO:0000256" key="1">
    <source>
        <dbReference type="ARBA" id="ARBA00001274"/>
    </source>
</evidence>
<organism evidence="10">
    <name type="scientific">Caldilineaceae bacterium SB0661_bin_32</name>
    <dbReference type="NCBI Taxonomy" id="2605255"/>
    <lineage>
        <taxon>Bacteria</taxon>
        <taxon>Bacillati</taxon>
        <taxon>Chloroflexota</taxon>
        <taxon>Caldilineae</taxon>
        <taxon>Caldilineales</taxon>
        <taxon>Caldilineaceae</taxon>
    </lineage>
</organism>
<dbReference type="EMBL" id="VXMH01000066">
    <property type="protein sequence ID" value="MYC95810.1"/>
    <property type="molecule type" value="Genomic_DNA"/>
</dbReference>
<dbReference type="PANTHER" id="PTHR48078">
    <property type="entry name" value="THREONINE DEHYDRATASE, MITOCHONDRIAL-RELATED"/>
    <property type="match status" value="1"/>
</dbReference>
<evidence type="ECO:0000256" key="3">
    <source>
        <dbReference type="ARBA" id="ARBA00010869"/>
    </source>
</evidence>
<keyword evidence="5" id="KW-0663">Pyridoxal phosphate</keyword>
<keyword evidence="6" id="KW-0456">Lyase</keyword>
<proteinExistence type="inferred from homology"/>
<name>A0A6B1D744_9CHLR</name>